<dbReference type="EMBL" id="CP056775">
    <property type="protein sequence ID" value="QRR03723.1"/>
    <property type="molecule type" value="Genomic_DNA"/>
</dbReference>
<evidence type="ECO:0000313" key="2">
    <source>
        <dbReference type="EMBL" id="QRR03723.1"/>
    </source>
</evidence>
<sequence>MKRIIAAVLLMLGGGQAFAQDAPKLYTVASPFDRYTHYVVTGRFTGAVPLGAFSKDYIDKTSFQNASISLEWVFRNAPVSIGGEIGSYYFEKRLPRTVYDNGDETISAVQTRTLSQYPVEVFANYLLLPKTSSVQPYVQVSGGISILDHTVYYGSLSSQNQKVAPRYGIGVGSRFLFRKDGSFGADVRVKYSGTAYKFEEITKGISSVNGSIGLFYRWW</sequence>
<keyword evidence="3" id="KW-1185">Reference proteome</keyword>
<name>A0ABX7IF57_9BACT</name>
<evidence type="ECO:0000256" key="1">
    <source>
        <dbReference type="SAM" id="SignalP"/>
    </source>
</evidence>
<reference evidence="2 3" key="1">
    <citation type="submission" date="2020-06" db="EMBL/GenBank/DDBJ databases">
        <title>Dyadobacter sandarakinus sp. nov., isolated from the soil of the Arctic Yellow River Station.</title>
        <authorList>
            <person name="Zhang Y."/>
            <person name="Peng F."/>
        </authorList>
    </citation>
    <scope>NUCLEOTIDE SEQUENCE [LARGE SCALE GENOMIC DNA]</scope>
    <source>
        <strain evidence="2 3">Q3-56</strain>
    </source>
</reference>
<proteinExistence type="predicted"/>
<dbReference type="Gene3D" id="2.40.160.20">
    <property type="match status" value="1"/>
</dbReference>
<feature type="signal peptide" evidence="1">
    <location>
        <begin position="1"/>
        <end position="19"/>
    </location>
</feature>
<dbReference type="SUPFAM" id="SSF56925">
    <property type="entry name" value="OMPA-like"/>
    <property type="match status" value="1"/>
</dbReference>
<organism evidence="2 3">
    <name type="scientific">Dyadobacter sandarakinus</name>
    <dbReference type="NCBI Taxonomy" id="2747268"/>
    <lineage>
        <taxon>Bacteria</taxon>
        <taxon>Pseudomonadati</taxon>
        <taxon>Bacteroidota</taxon>
        <taxon>Cytophagia</taxon>
        <taxon>Cytophagales</taxon>
        <taxon>Spirosomataceae</taxon>
        <taxon>Dyadobacter</taxon>
    </lineage>
</organism>
<dbReference type="RefSeq" id="WP_204659914.1">
    <property type="nucleotide sequence ID" value="NZ_CP056775.1"/>
</dbReference>
<keyword evidence="1" id="KW-0732">Signal</keyword>
<dbReference type="InterPro" id="IPR011250">
    <property type="entry name" value="OMP/PagP_B-barrel"/>
</dbReference>
<evidence type="ECO:0000313" key="3">
    <source>
        <dbReference type="Proteomes" id="UP000612680"/>
    </source>
</evidence>
<protein>
    <recommendedName>
        <fullName evidence="4">Outer membrane protein beta-barrel domain-containing protein</fullName>
    </recommendedName>
</protein>
<accession>A0ABX7IF57</accession>
<dbReference type="Proteomes" id="UP000612680">
    <property type="component" value="Chromosome"/>
</dbReference>
<evidence type="ECO:0008006" key="4">
    <source>
        <dbReference type="Google" id="ProtNLM"/>
    </source>
</evidence>
<gene>
    <name evidence="2" type="ORF">HWI92_23815</name>
</gene>
<feature type="chain" id="PRO_5047270410" description="Outer membrane protein beta-barrel domain-containing protein" evidence="1">
    <location>
        <begin position="20"/>
        <end position="219"/>
    </location>
</feature>